<feature type="region of interest" description="Disordered" evidence="1">
    <location>
        <begin position="136"/>
        <end position="202"/>
    </location>
</feature>
<protein>
    <submittedName>
        <fullName evidence="2">Uncharacterized protein</fullName>
    </submittedName>
</protein>
<feature type="region of interest" description="Disordered" evidence="1">
    <location>
        <begin position="55"/>
        <end position="113"/>
    </location>
</feature>
<dbReference type="Gene3D" id="3.40.390.10">
    <property type="entry name" value="Collagenase (Catalytic Domain)"/>
    <property type="match status" value="1"/>
</dbReference>
<organism evidence="2 3">
    <name type="scientific">Mycolicibacterium phlei DSM 43239 = CCUG 21000</name>
    <dbReference type="NCBI Taxonomy" id="1226750"/>
    <lineage>
        <taxon>Bacteria</taxon>
        <taxon>Bacillati</taxon>
        <taxon>Actinomycetota</taxon>
        <taxon>Actinomycetes</taxon>
        <taxon>Mycobacteriales</taxon>
        <taxon>Mycobacteriaceae</taxon>
        <taxon>Mycolicibacterium</taxon>
    </lineage>
</organism>
<feature type="region of interest" description="Disordered" evidence="1">
    <location>
        <begin position="1"/>
        <end position="21"/>
    </location>
</feature>
<feature type="compositionally biased region" description="Polar residues" evidence="1">
    <location>
        <begin position="175"/>
        <end position="185"/>
    </location>
</feature>
<feature type="compositionally biased region" description="Acidic residues" evidence="1">
    <location>
        <begin position="100"/>
        <end position="113"/>
    </location>
</feature>
<dbReference type="Gene3D" id="2.60.40.3440">
    <property type="match status" value="1"/>
</dbReference>
<dbReference type="AlphaFoldDB" id="A0A5N5V202"/>
<name>A0A5N5V202_MYCPH</name>
<proteinExistence type="predicted"/>
<feature type="compositionally biased region" description="Basic residues" evidence="1">
    <location>
        <begin position="7"/>
        <end position="17"/>
    </location>
</feature>
<gene>
    <name evidence="2" type="ORF">MPHL21000_16010</name>
</gene>
<dbReference type="InterPro" id="IPR024079">
    <property type="entry name" value="MetalloPept_cat_dom_sf"/>
</dbReference>
<dbReference type="Proteomes" id="UP000325690">
    <property type="component" value="Unassembled WGS sequence"/>
</dbReference>
<dbReference type="EMBL" id="ANBP01000023">
    <property type="protein sequence ID" value="KAB7754649.1"/>
    <property type="molecule type" value="Genomic_DNA"/>
</dbReference>
<evidence type="ECO:0000313" key="3">
    <source>
        <dbReference type="Proteomes" id="UP000325690"/>
    </source>
</evidence>
<evidence type="ECO:0000256" key="1">
    <source>
        <dbReference type="SAM" id="MobiDB-lite"/>
    </source>
</evidence>
<dbReference type="GO" id="GO:0008237">
    <property type="term" value="F:metallopeptidase activity"/>
    <property type="evidence" value="ECO:0007669"/>
    <property type="project" value="InterPro"/>
</dbReference>
<evidence type="ECO:0000313" key="2">
    <source>
        <dbReference type="EMBL" id="KAB7754649.1"/>
    </source>
</evidence>
<feature type="compositionally biased region" description="Low complexity" evidence="1">
    <location>
        <begin position="74"/>
        <end position="87"/>
    </location>
</feature>
<sequence>MALSRARTAHARARHARRSESLPVRRWLQVGAASAGVGAALMAFPLLGPQAVAVADPGTESSSTPASNAGSADPGATAPTGDTVTDTTADDPDGTLTDDTLTDDDDDAVLGDNLGEDLEEDLDEDLDDALAGLDDIEADSEPNEEELDEEPSAEPGEESGEEPALGTGADEQRPAGSNTAGTETSADVPAPGVEPTPAPESRGEVYHAAALVDGGEDTVTNSAASTLTITPQQAHEIAPVVTAGWLLKPYHDLTATLITNITLTLQNLIDALPVDGNFKALLEGALWTVRRGFFNLAPSAAPIQVTGILDGPITGTLGVIDPEGDPIYYVITRGPSEGSVVLNADGTYTYTPGENFDGVDTFEVFAMDLGIHVNLLDPLRPLGVGVPGLINQNAITYQFVYTTGAELWTPEYRAALEEAARQLTGYLRVQKPVVLTLEVSGINDAGAGYLAYATSDLVGDGHFRRTAVQHEILTGTDANGDTADGAIVWNFAYNWGAGDVIGANQYDLESTAMHELVHAMGFLSYLGEPGDNNYTAWPVFSSLIVTSTRKRTINSVGRWDTQYDPNLLGHNGGLYLGGTHAVDAYGGPVPLYTPDPWEEGSSTNHLDDNVFTGPNAQLMNAKAGKGPGIRTLSDIEVGILRDLGYFAVLLPEPGSQQSQLV</sequence>
<dbReference type="SUPFAM" id="SSF55486">
    <property type="entry name" value="Metalloproteases ('zincins'), catalytic domain"/>
    <property type="match status" value="1"/>
</dbReference>
<keyword evidence="3" id="KW-1185">Reference proteome</keyword>
<comment type="caution">
    <text evidence="2">The sequence shown here is derived from an EMBL/GenBank/DDBJ whole genome shotgun (WGS) entry which is preliminary data.</text>
</comment>
<accession>A0A5N5V202</accession>
<reference evidence="2 3" key="1">
    <citation type="submission" date="2012-10" db="EMBL/GenBank/DDBJ databases">
        <title>The draft sequence of the Mycobacterium pheli genome.</title>
        <authorList>
            <person name="Pettersson B.M.F."/>
            <person name="Das S."/>
            <person name="Dasgupta S."/>
            <person name="Bhattacharya A."/>
            <person name="Kirsebom L.A."/>
        </authorList>
    </citation>
    <scope>NUCLEOTIDE SEQUENCE [LARGE SCALE GENOMIC DNA]</scope>
    <source>
        <strain evidence="2 3">CCUG 21000</strain>
    </source>
</reference>
<feature type="compositionally biased region" description="Acidic residues" evidence="1">
    <location>
        <begin position="136"/>
        <end position="161"/>
    </location>
</feature>
<feature type="compositionally biased region" description="Polar residues" evidence="1">
    <location>
        <begin position="59"/>
        <end position="70"/>
    </location>
</feature>
<dbReference type="Pfam" id="PF17963">
    <property type="entry name" value="Big_9"/>
    <property type="match status" value="1"/>
</dbReference>